<reference evidence="1 2" key="1">
    <citation type="submission" date="2024-08" db="EMBL/GenBank/DDBJ databases">
        <authorList>
            <person name="Cucini C."/>
            <person name="Frati F."/>
        </authorList>
    </citation>
    <scope>NUCLEOTIDE SEQUENCE [LARGE SCALE GENOMIC DNA]</scope>
</reference>
<organism evidence="1 2">
    <name type="scientific">Orchesella dallaii</name>
    <dbReference type="NCBI Taxonomy" id="48710"/>
    <lineage>
        <taxon>Eukaryota</taxon>
        <taxon>Metazoa</taxon>
        <taxon>Ecdysozoa</taxon>
        <taxon>Arthropoda</taxon>
        <taxon>Hexapoda</taxon>
        <taxon>Collembola</taxon>
        <taxon>Entomobryomorpha</taxon>
        <taxon>Entomobryoidea</taxon>
        <taxon>Orchesellidae</taxon>
        <taxon>Orchesellinae</taxon>
        <taxon>Orchesella</taxon>
    </lineage>
</organism>
<accession>A0ABP1RNU5</accession>
<keyword evidence="2" id="KW-1185">Reference proteome</keyword>
<gene>
    <name evidence="1" type="ORF">ODALV1_LOCUS24381</name>
</gene>
<sequence>MGPTLQVAQNLNEDLRPYTPIKPREMWVKGEKRERTPVRITPQAFCAICRNFYGSDANSLTKHLQSRVHLTRSEVFHCPIEGCRAFKDKPSELKKHLKSKAHNRTDAKVVRDLKRITSKMFSITLSGYRERGEAQQEDEDEEEVNFSMALPLKRARHEVPSSRSRSREDDLQYKILALPIKFNSLKMYIKDGLNLV</sequence>
<evidence type="ECO:0000313" key="2">
    <source>
        <dbReference type="Proteomes" id="UP001642540"/>
    </source>
</evidence>
<evidence type="ECO:0000313" key="1">
    <source>
        <dbReference type="EMBL" id="CAL8131900.1"/>
    </source>
</evidence>
<dbReference type="Proteomes" id="UP001642540">
    <property type="component" value="Unassembled WGS sequence"/>
</dbReference>
<protein>
    <recommendedName>
        <fullName evidence="3">C2H2-type domain-containing protein</fullName>
    </recommendedName>
</protein>
<proteinExistence type="predicted"/>
<evidence type="ECO:0008006" key="3">
    <source>
        <dbReference type="Google" id="ProtNLM"/>
    </source>
</evidence>
<comment type="caution">
    <text evidence="1">The sequence shown here is derived from an EMBL/GenBank/DDBJ whole genome shotgun (WGS) entry which is preliminary data.</text>
</comment>
<name>A0ABP1RNU5_9HEXA</name>
<dbReference type="EMBL" id="CAXLJM020000090">
    <property type="protein sequence ID" value="CAL8131900.1"/>
    <property type="molecule type" value="Genomic_DNA"/>
</dbReference>